<dbReference type="SUPFAM" id="SSF50685">
    <property type="entry name" value="Barwin-like endoglucanases"/>
    <property type="match status" value="1"/>
</dbReference>
<dbReference type="InterPro" id="IPR034718">
    <property type="entry name" value="RlpA"/>
</dbReference>
<dbReference type="GO" id="GO:0000270">
    <property type="term" value="P:peptidoglycan metabolic process"/>
    <property type="evidence" value="ECO:0007669"/>
    <property type="project" value="UniProtKB-UniRule"/>
</dbReference>
<dbReference type="GO" id="GO:0071555">
    <property type="term" value="P:cell wall organization"/>
    <property type="evidence" value="ECO:0007669"/>
    <property type="project" value="UniProtKB-KW"/>
</dbReference>
<keyword evidence="3" id="KW-0449">Lipoprotein</keyword>
<evidence type="ECO:0000256" key="4">
    <source>
        <dbReference type="RuleBase" id="RU003495"/>
    </source>
</evidence>
<dbReference type="AlphaFoldDB" id="C0QBI1"/>
<evidence type="ECO:0000256" key="3">
    <source>
        <dbReference type="HAMAP-Rule" id="MF_02071"/>
    </source>
</evidence>
<dbReference type="HAMAP" id="MF_02071">
    <property type="entry name" value="RlpA"/>
    <property type="match status" value="1"/>
</dbReference>
<keyword evidence="3" id="KW-1003">Cell membrane</keyword>
<reference evidence="6 7" key="1">
    <citation type="journal article" date="2009" name="Environ. Microbiol.">
        <title>Genome sequence of Desulfobacterium autotrophicum HRM2, a marine sulfate reducer oxidizing organic carbon completely to carbon dioxide.</title>
        <authorList>
            <person name="Strittmatter A.W."/>
            <person name="Liesegang H."/>
            <person name="Rabus R."/>
            <person name="Decker I."/>
            <person name="Amann J."/>
            <person name="Andres S."/>
            <person name="Henne A."/>
            <person name="Fricke W.F."/>
            <person name="Martinez-Arias R."/>
            <person name="Bartels D."/>
            <person name="Goesmann A."/>
            <person name="Krause L."/>
            <person name="Puehler A."/>
            <person name="Klenk H.P."/>
            <person name="Richter M."/>
            <person name="Schuler M."/>
            <person name="Gloeckner F.O."/>
            <person name="Meyerdierks A."/>
            <person name="Gottschalk G."/>
            <person name="Amann R."/>
        </authorList>
    </citation>
    <scope>NUCLEOTIDE SEQUENCE [LARGE SCALE GENOMIC DNA]</scope>
    <source>
        <strain evidence="7">ATCC 43914 / DSM 3382 / HRM2</strain>
    </source>
</reference>
<dbReference type="KEGG" id="dat:HRM2_39250"/>
<dbReference type="Pfam" id="PF03330">
    <property type="entry name" value="DPBB_1"/>
    <property type="match status" value="1"/>
</dbReference>
<dbReference type="EMBL" id="CP001087">
    <property type="protein sequence ID" value="ACN16983.1"/>
    <property type="molecule type" value="Genomic_DNA"/>
</dbReference>
<comment type="similarity">
    <text evidence="3 4">Belongs to the RlpA family.</text>
</comment>
<keyword evidence="2 3" id="KW-0961">Cell wall biogenesis/degradation</keyword>
<dbReference type="GO" id="GO:0008932">
    <property type="term" value="F:lytic endotransglycosylase activity"/>
    <property type="evidence" value="ECO:0007669"/>
    <property type="project" value="UniProtKB-UniRule"/>
</dbReference>
<dbReference type="PANTHER" id="PTHR34183">
    <property type="entry name" value="ENDOLYTIC PEPTIDOGLYCAN TRANSGLYCOSYLASE RLPA"/>
    <property type="match status" value="1"/>
</dbReference>
<proteinExistence type="inferred from homology"/>
<sequence>MNFKKIIFCVFWGTVLISCSTLHTTYNITKKTVNATYGTAKFITKLGVGTLKMSYKIGTFTFDVITAPLEWPMTSDIESIDGLSPKEAVRQGRVKNSPYVVKGKRYVPMSVAKAATYQEVGTASWYGNETLRQKGGHMTANGEAFDPGKPTAAHKHLPLPIHVKVTNLANNRSIIVRVNDRGPFSGNRIIDLSADAAKKLGFYRQGTARVKVETVEI</sequence>
<dbReference type="InterPro" id="IPR012997">
    <property type="entry name" value="RplA"/>
</dbReference>
<keyword evidence="1 3" id="KW-0456">Lyase</keyword>
<dbReference type="STRING" id="177437.HRM2_39250"/>
<dbReference type="EC" id="4.2.2.-" evidence="3"/>
<keyword evidence="3" id="KW-0472">Membrane</keyword>
<gene>
    <name evidence="3 6" type="primary">rlpA</name>
    <name evidence="6" type="ordered locus">HRM2_39250</name>
</gene>
<dbReference type="HOGENOM" id="CLU_042923_3_4_7"/>
<organism evidence="6 7">
    <name type="scientific">Desulforapulum autotrophicum (strain ATCC 43914 / DSM 3382 / VKM B-1955 / HRM2)</name>
    <name type="common">Desulfobacterium autotrophicum</name>
    <dbReference type="NCBI Taxonomy" id="177437"/>
    <lineage>
        <taxon>Bacteria</taxon>
        <taxon>Pseudomonadati</taxon>
        <taxon>Thermodesulfobacteriota</taxon>
        <taxon>Desulfobacteria</taxon>
        <taxon>Desulfobacterales</taxon>
        <taxon>Desulfobacteraceae</taxon>
        <taxon>Desulforapulum</taxon>
    </lineage>
</organism>
<feature type="domain" description="RlpA-like protein double-psi beta-barrel" evidence="5">
    <location>
        <begin position="119"/>
        <end position="212"/>
    </location>
</feature>
<evidence type="ECO:0000313" key="6">
    <source>
        <dbReference type="EMBL" id="ACN16983.1"/>
    </source>
</evidence>
<evidence type="ECO:0000313" key="7">
    <source>
        <dbReference type="Proteomes" id="UP000000442"/>
    </source>
</evidence>
<dbReference type="Proteomes" id="UP000000442">
    <property type="component" value="Chromosome"/>
</dbReference>
<evidence type="ECO:0000259" key="5">
    <source>
        <dbReference type="Pfam" id="PF03330"/>
    </source>
</evidence>
<name>C0QBI1_DESAH</name>
<dbReference type="InterPro" id="IPR036908">
    <property type="entry name" value="RlpA-like_sf"/>
</dbReference>
<dbReference type="GO" id="GO:0005886">
    <property type="term" value="C:plasma membrane"/>
    <property type="evidence" value="ECO:0007669"/>
    <property type="project" value="UniProtKB-SubCell"/>
</dbReference>
<dbReference type="PROSITE" id="PS51257">
    <property type="entry name" value="PROKAR_LIPOPROTEIN"/>
    <property type="match status" value="1"/>
</dbReference>
<comment type="subcellular location">
    <subcellularLocation>
        <location evidence="3">Cell membrane</location>
        <topology evidence="3">Lipid-anchor</topology>
    </subcellularLocation>
</comment>
<keyword evidence="7" id="KW-1185">Reference proteome</keyword>
<comment type="function">
    <text evidence="3">Lytic transglycosylase with a strong preference for naked glycan strands that lack stem peptides.</text>
</comment>
<dbReference type="Gene3D" id="2.40.40.10">
    <property type="entry name" value="RlpA-like domain"/>
    <property type="match status" value="1"/>
</dbReference>
<accession>C0QBI1</accession>
<evidence type="ECO:0000256" key="1">
    <source>
        <dbReference type="ARBA" id="ARBA00023239"/>
    </source>
</evidence>
<dbReference type="InterPro" id="IPR009009">
    <property type="entry name" value="RlpA-like_DPBB"/>
</dbReference>
<dbReference type="NCBIfam" id="TIGR00413">
    <property type="entry name" value="rlpA"/>
    <property type="match status" value="1"/>
</dbReference>
<dbReference type="eggNOG" id="COG0797">
    <property type="taxonomic scope" value="Bacteria"/>
</dbReference>
<dbReference type="PANTHER" id="PTHR34183:SF1">
    <property type="entry name" value="ENDOLYTIC PEPTIDOGLYCAN TRANSGLYCOSYLASE RLPA"/>
    <property type="match status" value="1"/>
</dbReference>
<protein>
    <recommendedName>
        <fullName evidence="3">Probable endolytic peptidoglycan transglycosylase RlpA</fullName>
        <ecNumber evidence="3">4.2.2.-</ecNumber>
    </recommendedName>
</protein>
<evidence type="ECO:0000256" key="2">
    <source>
        <dbReference type="ARBA" id="ARBA00023316"/>
    </source>
</evidence>
<keyword evidence="3" id="KW-0564">Palmitate</keyword>
<dbReference type="CDD" id="cd22268">
    <property type="entry name" value="DPBB_RlpA-like"/>
    <property type="match status" value="1"/>
</dbReference>